<dbReference type="InterPro" id="IPR036047">
    <property type="entry name" value="F-box-like_dom_sf"/>
</dbReference>
<dbReference type="AlphaFoldDB" id="A0A9X0DJW6"/>
<evidence type="ECO:0000256" key="1">
    <source>
        <dbReference type="SAM" id="MobiDB-lite"/>
    </source>
</evidence>
<name>A0A9X0DJW6_9HELO</name>
<organism evidence="2 3">
    <name type="scientific">Sclerotinia nivalis</name>
    <dbReference type="NCBI Taxonomy" id="352851"/>
    <lineage>
        <taxon>Eukaryota</taxon>
        <taxon>Fungi</taxon>
        <taxon>Dikarya</taxon>
        <taxon>Ascomycota</taxon>
        <taxon>Pezizomycotina</taxon>
        <taxon>Leotiomycetes</taxon>
        <taxon>Helotiales</taxon>
        <taxon>Sclerotiniaceae</taxon>
        <taxon>Sclerotinia</taxon>
    </lineage>
</organism>
<dbReference type="Proteomes" id="UP001152300">
    <property type="component" value="Unassembled WGS sequence"/>
</dbReference>
<accession>A0A9X0DJW6</accession>
<gene>
    <name evidence="2" type="ORF">OCU04_005798</name>
</gene>
<protein>
    <recommendedName>
        <fullName evidence="4">F-box domain-containing protein</fullName>
    </recommendedName>
</protein>
<proteinExistence type="predicted"/>
<dbReference type="OrthoDB" id="3766406at2759"/>
<evidence type="ECO:0008006" key="4">
    <source>
        <dbReference type="Google" id="ProtNLM"/>
    </source>
</evidence>
<evidence type="ECO:0000313" key="3">
    <source>
        <dbReference type="Proteomes" id="UP001152300"/>
    </source>
</evidence>
<comment type="caution">
    <text evidence="2">The sequence shown here is derived from an EMBL/GenBank/DDBJ whole genome shotgun (WGS) entry which is preliminary data.</text>
</comment>
<dbReference type="SUPFAM" id="SSF81383">
    <property type="entry name" value="F-box domain"/>
    <property type="match status" value="1"/>
</dbReference>
<sequence>MFNLINTMFSGGRKRSLHRKPILDENRYKSLLSSLESALKISTIEKLPAEVWIHILDQLPISSAAAASICSPNIKGKMRDRYLRLLVTQPDEMILFLELLAIDLPNHVACEACLKLHCMDNALSLQTGYRPPKPFDTSNMKEADRVVLETWDHLNKGIIDNPHRLMNENNGSRRGRHARRGRPQPECDDRRYTYLGWDFNTAIWEMAMKRYNLGQDYASLLNIMSGITSNNNYLFSLEWQQPRVDHTIAHGFMIQRVQRIAIVDAMLPSYRNRVCFDICQHWDWFGDENGAHIKNRWEDEGRGLSAGENIQIEGDSGLWRCTQCWTEFQINVENSDKNIVMIITRWKNLGLKPDKHDENFKRHLGLLDQTQTQTQAQTQRHDEQVWANPSETMMKFQNEVTGLTDLSPLSKAFTNVGELVSSPSYRRKVFEEHEEKRDVNLEMTMEKL</sequence>
<keyword evidence="3" id="KW-1185">Reference proteome</keyword>
<feature type="compositionally biased region" description="Basic residues" evidence="1">
    <location>
        <begin position="173"/>
        <end position="182"/>
    </location>
</feature>
<evidence type="ECO:0000313" key="2">
    <source>
        <dbReference type="EMBL" id="KAJ8065085.1"/>
    </source>
</evidence>
<reference evidence="2" key="1">
    <citation type="submission" date="2022-11" db="EMBL/GenBank/DDBJ databases">
        <title>Genome Resource of Sclerotinia nivalis Strain SnTB1, a Plant Pathogen Isolated from American Ginseng.</title>
        <authorList>
            <person name="Fan S."/>
        </authorList>
    </citation>
    <scope>NUCLEOTIDE SEQUENCE</scope>
    <source>
        <strain evidence="2">SnTB1</strain>
    </source>
</reference>
<dbReference type="EMBL" id="JAPEIS010000006">
    <property type="protein sequence ID" value="KAJ8065085.1"/>
    <property type="molecule type" value="Genomic_DNA"/>
</dbReference>
<feature type="region of interest" description="Disordered" evidence="1">
    <location>
        <begin position="162"/>
        <end position="185"/>
    </location>
</feature>